<dbReference type="PROSITE" id="PS50082">
    <property type="entry name" value="WD_REPEATS_2"/>
    <property type="match status" value="4"/>
</dbReference>
<dbReference type="PANTHER" id="PTHR15271:SF4">
    <property type="entry name" value="CHROMATIN ASSEMBLY FACTOR 1 SUBUNIT B"/>
    <property type="match status" value="1"/>
</dbReference>
<feature type="repeat" description="WD" evidence="9">
    <location>
        <begin position="128"/>
        <end position="153"/>
    </location>
</feature>
<organism evidence="12 13">
    <name type="scientific">Dictyostelium purpureum</name>
    <name type="common">Slime mold</name>
    <dbReference type="NCBI Taxonomy" id="5786"/>
    <lineage>
        <taxon>Eukaryota</taxon>
        <taxon>Amoebozoa</taxon>
        <taxon>Evosea</taxon>
        <taxon>Eumycetozoa</taxon>
        <taxon>Dictyostelia</taxon>
        <taxon>Dictyosteliales</taxon>
        <taxon>Dictyosteliaceae</taxon>
        <taxon>Dictyostelium</taxon>
    </lineage>
</organism>
<dbReference type="STRING" id="5786.F0ZTU7"/>
<dbReference type="InParanoid" id="F0ZTU7"/>
<dbReference type="InterPro" id="IPR045145">
    <property type="entry name" value="PTHR15271"/>
</dbReference>
<keyword evidence="7" id="KW-0234">DNA repair</keyword>
<dbReference type="GO" id="GO:0006334">
    <property type="term" value="P:nucleosome assembly"/>
    <property type="evidence" value="ECO:0000318"/>
    <property type="project" value="GO_Central"/>
</dbReference>
<dbReference type="OMA" id="CIVSNLH"/>
<evidence type="ECO:0000313" key="12">
    <source>
        <dbReference type="EMBL" id="EGC32637.1"/>
    </source>
</evidence>
<feature type="compositionally biased region" description="Basic residues" evidence="10">
    <location>
        <begin position="616"/>
        <end position="629"/>
    </location>
</feature>
<dbReference type="SUPFAM" id="SSF50978">
    <property type="entry name" value="WD40 repeat-like"/>
    <property type="match status" value="1"/>
</dbReference>
<dbReference type="GO" id="GO:0005634">
    <property type="term" value="C:nucleus"/>
    <property type="evidence" value="ECO:0000318"/>
    <property type="project" value="GO_Central"/>
</dbReference>
<feature type="repeat" description="WD" evidence="9">
    <location>
        <begin position="58"/>
        <end position="93"/>
    </location>
</feature>
<evidence type="ECO:0000256" key="1">
    <source>
        <dbReference type="ARBA" id="ARBA00004123"/>
    </source>
</evidence>
<dbReference type="GeneID" id="10508538"/>
<keyword evidence="6" id="KW-0156">Chromatin regulator</keyword>
<dbReference type="Proteomes" id="UP000001064">
    <property type="component" value="Unassembled WGS sequence"/>
</dbReference>
<dbReference type="SMART" id="SM00320">
    <property type="entry name" value="WD40"/>
    <property type="match status" value="5"/>
</dbReference>
<dbReference type="PROSITE" id="PS50294">
    <property type="entry name" value="WD_REPEATS_REGION"/>
    <property type="match status" value="1"/>
</dbReference>
<dbReference type="InterPro" id="IPR001680">
    <property type="entry name" value="WD40_rpt"/>
</dbReference>
<dbReference type="GO" id="GO:0006335">
    <property type="term" value="P:DNA replication-dependent chromatin assembly"/>
    <property type="evidence" value="ECO:0007669"/>
    <property type="project" value="InterPro"/>
</dbReference>
<name>F0ZTU7_DICPU</name>
<dbReference type="InterPro" id="IPR055410">
    <property type="entry name" value="Beta-prop_CAF1B_HIR1"/>
</dbReference>
<dbReference type="EMBL" id="GL871183">
    <property type="protein sequence ID" value="EGC32637.1"/>
    <property type="molecule type" value="Genomic_DNA"/>
</dbReference>
<comment type="subcellular location">
    <subcellularLocation>
        <location evidence="1">Nucleus</location>
    </subcellularLocation>
</comment>
<dbReference type="Gene3D" id="2.130.10.10">
    <property type="entry name" value="YVTN repeat-like/Quinoprotein amine dehydrogenase"/>
    <property type="match status" value="2"/>
</dbReference>
<keyword evidence="8" id="KW-0539">Nucleus</keyword>
<dbReference type="KEGG" id="dpp:DICPUDRAFT_89123"/>
<dbReference type="PANTHER" id="PTHR15271">
    <property type="entry name" value="CHROMATIN ASSEMBLY FACTOR 1 SUBUNIT B"/>
    <property type="match status" value="1"/>
</dbReference>
<evidence type="ECO:0000256" key="8">
    <source>
        <dbReference type="ARBA" id="ARBA00023242"/>
    </source>
</evidence>
<dbReference type="Pfam" id="PF24105">
    <property type="entry name" value="Beta-prop_CAF1B_HIR1"/>
    <property type="match status" value="2"/>
</dbReference>
<dbReference type="InterPro" id="IPR015943">
    <property type="entry name" value="WD40/YVTN_repeat-like_dom_sf"/>
</dbReference>
<dbReference type="GO" id="GO:0033186">
    <property type="term" value="C:CAF-1 complex"/>
    <property type="evidence" value="ECO:0000318"/>
    <property type="project" value="GO_Central"/>
</dbReference>
<keyword evidence="5" id="KW-0227">DNA damage</keyword>
<evidence type="ECO:0000313" key="13">
    <source>
        <dbReference type="Proteomes" id="UP000001064"/>
    </source>
</evidence>
<dbReference type="VEuPathDB" id="AmoebaDB:DICPUDRAFT_89123"/>
<dbReference type="OrthoDB" id="71227at2759"/>
<dbReference type="eggNOG" id="KOG1009">
    <property type="taxonomic scope" value="Eukaryota"/>
</dbReference>
<feature type="compositionally biased region" description="Polar residues" evidence="10">
    <location>
        <begin position="538"/>
        <end position="548"/>
    </location>
</feature>
<evidence type="ECO:0000256" key="3">
    <source>
        <dbReference type="ARBA" id="ARBA00022574"/>
    </source>
</evidence>
<evidence type="ECO:0000256" key="10">
    <source>
        <dbReference type="SAM" id="MobiDB-lite"/>
    </source>
</evidence>
<feature type="domain" description="CAF1B/HIR1 beta-propeller" evidence="11">
    <location>
        <begin position="296"/>
        <end position="505"/>
    </location>
</feature>
<evidence type="ECO:0000256" key="9">
    <source>
        <dbReference type="PROSITE-ProRule" id="PRU00221"/>
    </source>
</evidence>
<evidence type="ECO:0000256" key="4">
    <source>
        <dbReference type="ARBA" id="ARBA00022737"/>
    </source>
</evidence>
<feature type="domain" description="CAF1B/HIR1 beta-propeller" evidence="11">
    <location>
        <begin position="1"/>
        <end position="215"/>
    </location>
</feature>
<accession>F0ZTU7</accession>
<gene>
    <name evidence="12" type="ORF">DICPUDRAFT_89123</name>
</gene>
<feature type="repeat" description="WD" evidence="9">
    <location>
        <begin position="163"/>
        <end position="204"/>
    </location>
</feature>
<dbReference type="RefSeq" id="XP_003290852.1">
    <property type="nucleotide sequence ID" value="XM_003290804.1"/>
</dbReference>
<evidence type="ECO:0000256" key="7">
    <source>
        <dbReference type="ARBA" id="ARBA00023204"/>
    </source>
</evidence>
<feature type="compositionally biased region" description="Basic and acidic residues" evidence="10">
    <location>
        <begin position="229"/>
        <end position="240"/>
    </location>
</feature>
<reference evidence="13" key="1">
    <citation type="journal article" date="2011" name="Genome Biol.">
        <title>Comparative genomics of the social amoebae Dictyostelium discoideum and Dictyostelium purpureum.</title>
        <authorList>
            <consortium name="US DOE Joint Genome Institute (JGI-PGF)"/>
            <person name="Sucgang R."/>
            <person name="Kuo A."/>
            <person name="Tian X."/>
            <person name="Salerno W."/>
            <person name="Parikh A."/>
            <person name="Feasley C.L."/>
            <person name="Dalin E."/>
            <person name="Tu H."/>
            <person name="Huang E."/>
            <person name="Barry K."/>
            <person name="Lindquist E."/>
            <person name="Shapiro H."/>
            <person name="Bruce D."/>
            <person name="Schmutz J."/>
            <person name="Salamov A."/>
            <person name="Fey P."/>
            <person name="Gaudet P."/>
            <person name="Anjard C."/>
            <person name="Babu M.M."/>
            <person name="Basu S."/>
            <person name="Bushmanova Y."/>
            <person name="van der Wel H."/>
            <person name="Katoh-Kurasawa M."/>
            <person name="Dinh C."/>
            <person name="Coutinho P.M."/>
            <person name="Saito T."/>
            <person name="Elias M."/>
            <person name="Schaap P."/>
            <person name="Kay R.R."/>
            <person name="Henrissat B."/>
            <person name="Eichinger L."/>
            <person name="Rivero F."/>
            <person name="Putnam N.H."/>
            <person name="West C.M."/>
            <person name="Loomis W.F."/>
            <person name="Chisholm R.L."/>
            <person name="Shaulsky G."/>
            <person name="Strassmann J.E."/>
            <person name="Queller D.C."/>
            <person name="Kuspa A."/>
            <person name="Grigoriev I.V."/>
        </authorList>
    </citation>
    <scope>NUCLEOTIDE SEQUENCE [LARGE SCALE GENOMIC DNA]</scope>
    <source>
        <strain evidence="13">QSDP1</strain>
    </source>
</reference>
<proteinExistence type="inferred from homology"/>
<keyword evidence="13" id="KW-1185">Reference proteome</keyword>
<dbReference type="AlphaFoldDB" id="F0ZTU7"/>
<feature type="region of interest" description="Disordered" evidence="10">
    <location>
        <begin position="199"/>
        <end position="262"/>
    </location>
</feature>
<evidence type="ECO:0000259" key="11">
    <source>
        <dbReference type="Pfam" id="PF24105"/>
    </source>
</evidence>
<comment type="similarity">
    <text evidence="2">Belongs to the WD repeat HIR1 family.</text>
</comment>
<sequence>MKCETVMILWHNKDPIYSVDFHPTTNKFCTTGFDNEIKIWSYTKDKEGHLSIEYLSSLTKHTKPVNVARFSPGGNLLASGSDDGSVVIWKLTSINNPTNDNTKFNPTDVSFMKETWSIVSILRVTTDVYDLSWSLDGLYLTTVSTDNSISIWNPLTKTHQQLITEHSHYVQGVSWDPLNEYMITQSSDGTCRIYRNEKKKKQKSQTLQSTVNTPTTITDTTNNNNEDNINDKEENNKKDNNPTTTTVPTPIQSQQSDIQPERRKKLHLTIANVLTRRYYNKDQTNINSNDDEEETKITTKKSNNRMDIDGEPDETTKSLKDESLVAHRMYYDERASTFFRRPTWSPDGLMFITTTGKFKESPTSKYISTSYIFSRYIRDRPIVHLPADSPTVVAKFSPIIYKLREQQQPEQYENDNIQDVNSNSFKNSSTGNKLFNLNYRMIYAISSTDSVIIYDTQQTRKPIAVVSNLHYSAITDISWSSDGLVLIITSSDGFCSYISFQPNELGEPLSEHEQSNIEQFKETLILKQRAILNTTISNDSIDTLNNPNNKKRKNEDSNENDELNDTNNNNNNHSNNNEQNKKQKLENESSTEQASTSSLNNNNNNNNSSNNESGAKPKRRIQPNLIKKS</sequence>
<protein>
    <recommendedName>
        <fullName evidence="11">CAF1B/HIR1 beta-propeller domain-containing protein</fullName>
    </recommendedName>
</protein>
<feature type="repeat" description="WD" evidence="9">
    <location>
        <begin position="9"/>
        <end position="50"/>
    </location>
</feature>
<feature type="compositionally biased region" description="Low complexity" evidence="10">
    <location>
        <begin position="595"/>
        <end position="613"/>
    </location>
</feature>
<keyword evidence="4" id="KW-0677">Repeat</keyword>
<evidence type="ECO:0000256" key="2">
    <source>
        <dbReference type="ARBA" id="ARBA00007306"/>
    </source>
</evidence>
<dbReference type="GO" id="GO:0006281">
    <property type="term" value="P:DNA repair"/>
    <property type="evidence" value="ECO:0007669"/>
    <property type="project" value="UniProtKB-KW"/>
</dbReference>
<dbReference type="InterPro" id="IPR036322">
    <property type="entry name" value="WD40_repeat_dom_sf"/>
</dbReference>
<keyword evidence="3 9" id="KW-0853">WD repeat</keyword>
<feature type="region of interest" description="Disordered" evidence="10">
    <location>
        <begin position="538"/>
        <end position="629"/>
    </location>
</feature>
<evidence type="ECO:0000256" key="5">
    <source>
        <dbReference type="ARBA" id="ARBA00022763"/>
    </source>
</evidence>
<feature type="compositionally biased region" description="Basic and acidic residues" evidence="10">
    <location>
        <begin position="304"/>
        <end position="317"/>
    </location>
</feature>
<dbReference type="FunCoup" id="F0ZTU7">
    <property type="interactions" value="638"/>
</dbReference>
<feature type="compositionally biased region" description="Low complexity" evidence="10">
    <location>
        <begin position="565"/>
        <end position="578"/>
    </location>
</feature>
<evidence type="ECO:0000256" key="6">
    <source>
        <dbReference type="ARBA" id="ARBA00022853"/>
    </source>
</evidence>
<feature type="region of interest" description="Disordered" evidence="10">
    <location>
        <begin position="284"/>
        <end position="317"/>
    </location>
</feature>
<feature type="compositionally biased region" description="Low complexity" evidence="10">
    <location>
        <begin position="241"/>
        <end position="251"/>
    </location>
</feature>
<feature type="compositionally biased region" description="Low complexity" evidence="10">
    <location>
        <begin position="204"/>
        <end position="227"/>
    </location>
</feature>